<dbReference type="AlphaFoldDB" id="A0AAN6U970"/>
<feature type="coiled-coil region" evidence="1">
    <location>
        <begin position="42"/>
        <end position="76"/>
    </location>
</feature>
<feature type="compositionally biased region" description="Basic and acidic residues" evidence="2">
    <location>
        <begin position="89"/>
        <end position="112"/>
    </location>
</feature>
<gene>
    <name evidence="3" type="ORF">N657DRAFT_676531</name>
</gene>
<evidence type="ECO:0000313" key="4">
    <source>
        <dbReference type="Proteomes" id="UP001302602"/>
    </source>
</evidence>
<reference evidence="3" key="1">
    <citation type="journal article" date="2023" name="Mol. Phylogenet. Evol.">
        <title>Genome-scale phylogeny and comparative genomics of the fungal order Sordariales.</title>
        <authorList>
            <person name="Hensen N."/>
            <person name="Bonometti L."/>
            <person name="Westerberg I."/>
            <person name="Brannstrom I.O."/>
            <person name="Guillou S."/>
            <person name="Cros-Aarteil S."/>
            <person name="Calhoun S."/>
            <person name="Haridas S."/>
            <person name="Kuo A."/>
            <person name="Mondo S."/>
            <person name="Pangilinan J."/>
            <person name="Riley R."/>
            <person name="LaButti K."/>
            <person name="Andreopoulos B."/>
            <person name="Lipzen A."/>
            <person name="Chen C."/>
            <person name="Yan M."/>
            <person name="Daum C."/>
            <person name="Ng V."/>
            <person name="Clum A."/>
            <person name="Steindorff A."/>
            <person name="Ohm R.A."/>
            <person name="Martin F."/>
            <person name="Silar P."/>
            <person name="Natvig D.O."/>
            <person name="Lalanne C."/>
            <person name="Gautier V."/>
            <person name="Ament-Velasquez S.L."/>
            <person name="Kruys A."/>
            <person name="Hutchinson M.I."/>
            <person name="Powell A.J."/>
            <person name="Barry K."/>
            <person name="Miller A.N."/>
            <person name="Grigoriev I.V."/>
            <person name="Debuchy R."/>
            <person name="Gladieux P."/>
            <person name="Hiltunen Thoren M."/>
            <person name="Johannesson H."/>
        </authorList>
    </citation>
    <scope>NUCLEOTIDE SEQUENCE</scope>
    <source>
        <strain evidence="3">CBS 731.68</strain>
    </source>
</reference>
<evidence type="ECO:0000313" key="3">
    <source>
        <dbReference type="EMBL" id="KAK4128788.1"/>
    </source>
</evidence>
<feature type="compositionally biased region" description="Basic and acidic residues" evidence="2">
    <location>
        <begin position="20"/>
        <end position="29"/>
    </location>
</feature>
<dbReference type="Proteomes" id="UP001302602">
    <property type="component" value="Unassembled WGS sequence"/>
</dbReference>
<keyword evidence="1" id="KW-0175">Coiled coil</keyword>
<name>A0AAN6U970_9PEZI</name>
<comment type="caution">
    <text evidence="3">The sequence shown here is derived from an EMBL/GenBank/DDBJ whole genome shotgun (WGS) entry which is preliminary data.</text>
</comment>
<accession>A0AAN6U970</accession>
<sequence length="112" mass="12049">MAPTTPPRDLTTEPRSNGNNEKRSTHEPSEPPLSSSSVGDRLAQALRDLARGEQTANTLEANLNNLESKLDELLASFGASSQDMDAIDGEDKQQQKRRSENEKGAAEGEGGK</sequence>
<dbReference type="EMBL" id="MU853223">
    <property type="protein sequence ID" value="KAK4128788.1"/>
    <property type="molecule type" value="Genomic_DNA"/>
</dbReference>
<dbReference type="GeneID" id="87832670"/>
<reference evidence="3" key="2">
    <citation type="submission" date="2023-05" db="EMBL/GenBank/DDBJ databases">
        <authorList>
            <consortium name="Lawrence Berkeley National Laboratory"/>
            <person name="Steindorff A."/>
            <person name="Hensen N."/>
            <person name="Bonometti L."/>
            <person name="Westerberg I."/>
            <person name="Brannstrom I.O."/>
            <person name="Guillou S."/>
            <person name="Cros-Aarteil S."/>
            <person name="Calhoun S."/>
            <person name="Haridas S."/>
            <person name="Kuo A."/>
            <person name="Mondo S."/>
            <person name="Pangilinan J."/>
            <person name="Riley R."/>
            <person name="Labutti K."/>
            <person name="Andreopoulos B."/>
            <person name="Lipzen A."/>
            <person name="Chen C."/>
            <person name="Yanf M."/>
            <person name="Daum C."/>
            <person name="Ng V."/>
            <person name="Clum A."/>
            <person name="Ohm R."/>
            <person name="Martin F."/>
            <person name="Silar P."/>
            <person name="Natvig D."/>
            <person name="Lalanne C."/>
            <person name="Gautier V."/>
            <person name="Ament-Velasquez S.L."/>
            <person name="Kruys A."/>
            <person name="Hutchinson M.I."/>
            <person name="Powell A.J."/>
            <person name="Barry K."/>
            <person name="Miller A.N."/>
            <person name="Grigoriev I.V."/>
            <person name="Debuchy R."/>
            <person name="Gladieux P."/>
            <person name="Thoren M.H."/>
            <person name="Johannesson H."/>
        </authorList>
    </citation>
    <scope>NUCLEOTIDE SEQUENCE</scope>
    <source>
        <strain evidence="3">CBS 731.68</strain>
    </source>
</reference>
<protein>
    <submittedName>
        <fullName evidence="3">Uncharacterized protein</fullName>
    </submittedName>
</protein>
<evidence type="ECO:0000256" key="2">
    <source>
        <dbReference type="SAM" id="MobiDB-lite"/>
    </source>
</evidence>
<keyword evidence="4" id="KW-1185">Reference proteome</keyword>
<evidence type="ECO:0000256" key="1">
    <source>
        <dbReference type="SAM" id="Coils"/>
    </source>
</evidence>
<feature type="region of interest" description="Disordered" evidence="2">
    <location>
        <begin position="80"/>
        <end position="112"/>
    </location>
</feature>
<proteinExistence type="predicted"/>
<organism evidence="3 4">
    <name type="scientific">Parathielavia appendiculata</name>
    <dbReference type="NCBI Taxonomy" id="2587402"/>
    <lineage>
        <taxon>Eukaryota</taxon>
        <taxon>Fungi</taxon>
        <taxon>Dikarya</taxon>
        <taxon>Ascomycota</taxon>
        <taxon>Pezizomycotina</taxon>
        <taxon>Sordariomycetes</taxon>
        <taxon>Sordariomycetidae</taxon>
        <taxon>Sordariales</taxon>
        <taxon>Chaetomiaceae</taxon>
        <taxon>Parathielavia</taxon>
    </lineage>
</organism>
<feature type="region of interest" description="Disordered" evidence="2">
    <location>
        <begin position="1"/>
        <end position="41"/>
    </location>
</feature>
<dbReference type="RefSeq" id="XP_062652559.1">
    <property type="nucleotide sequence ID" value="XM_062795902.1"/>
</dbReference>